<comment type="caution">
    <text evidence="2">The sequence shown here is derived from an EMBL/GenBank/DDBJ whole genome shotgun (WGS) entry which is preliminary data.</text>
</comment>
<evidence type="ECO:0000313" key="3">
    <source>
        <dbReference type="Proteomes" id="UP001185331"/>
    </source>
</evidence>
<dbReference type="Proteomes" id="UP001185331">
    <property type="component" value="Unassembled WGS sequence"/>
</dbReference>
<gene>
    <name evidence="2" type="ORF">J2Y00_004511</name>
</gene>
<sequence length="48" mass="5179">MKREHPIHDPDDHAPTDRALVHPLLTLPGLPALAGGIMTARGLLLRGH</sequence>
<dbReference type="EMBL" id="JAVDQK010000018">
    <property type="protein sequence ID" value="MDR6220884.1"/>
    <property type="molecule type" value="Genomic_DNA"/>
</dbReference>
<organism evidence="2 3">
    <name type="scientific">Deinococcus soli</name>
    <name type="common">ex Cha et al. 2016</name>
    <dbReference type="NCBI Taxonomy" id="1309411"/>
    <lineage>
        <taxon>Bacteria</taxon>
        <taxon>Thermotogati</taxon>
        <taxon>Deinococcota</taxon>
        <taxon>Deinococci</taxon>
        <taxon>Deinococcales</taxon>
        <taxon>Deinococcaceae</taxon>
        <taxon>Deinococcus</taxon>
    </lineage>
</organism>
<dbReference type="AlphaFoldDB" id="A0AAE3XI46"/>
<reference evidence="2" key="1">
    <citation type="submission" date="2023-07" db="EMBL/GenBank/DDBJ databases">
        <title>Sorghum-associated microbial communities from plants grown in Nebraska, USA.</title>
        <authorList>
            <person name="Schachtman D."/>
        </authorList>
    </citation>
    <scope>NUCLEOTIDE SEQUENCE</scope>
    <source>
        <strain evidence="2">BE330</strain>
    </source>
</reference>
<keyword evidence="1" id="KW-0812">Transmembrane</keyword>
<evidence type="ECO:0000256" key="1">
    <source>
        <dbReference type="SAM" id="Phobius"/>
    </source>
</evidence>
<proteinExistence type="predicted"/>
<protein>
    <submittedName>
        <fullName evidence="2">Uncharacterized protein</fullName>
    </submittedName>
</protein>
<name>A0AAE3XI46_9DEIO</name>
<accession>A0AAE3XI46</accession>
<keyword evidence="1" id="KW-0472">Membrane</keyword>
<dbReference type="RefSeq" id="WP_188843544.1">
    <property type="nucleotide sequence ID" value="NZ_BMHJ01000008.1"/>
</dbReference>
<keyword evidence="1" id="KW-1133">Transmembrane helix</keyword>
<evidence type="ECO:0000313" key="2">
    <source>
        <dbReference type="EMBL" id="MDR6220884.1"/>
    </source>
</evidence>
<feature type="transmembrane region" description="Helical" evidence="1">
    <location>
        <begin position="20"/>
        <end position="44"/>
    </location>
</feature>